<proteinExistence type="predicted"/>
<feature type="transmembrane region" description="Helical" evidence="1">
    <location>
        <begin position="12"/>
        <end position="43"/>
    </location>
</feature>
<organism evidence="2 3">
    <name type="scientific">Jutongia huaianensis</name>
    <dbReference type="NCBI Taxonomy" id="2763668"/>
    <lineage>
        <taxon>Bacteria</taxon>
        <taxon>Bacillati</taxon>
        <taxon>Bacillota</taxon>
        <taxon>Clostridia</taxon>
        <taxon>Lachnospirales</taxon>
        <taxon>Lachnospiraceae</taxon>
        <taxon>Jutongia</taxon>
    </lineage>
</organism>
<evidence type="ECO:0000313" key="3">
    <source>
        <dbReference type="Proteomes" id="UP000606193"/>
    </source>
</evidence>
<reference evidence="2 3" key="1">
    <citation type="submission" date="2020-08" db="EMBL/GenBank/DDBJ databases">
        <title>Genome public.</title>
        <authorList>
            <person name="Liu C."/>
            <person name="Sun Q."/>
        </authorList>
    </citation>
    <scope>NUCLEOTIDE SEQUENCE [LARGE SCALE GENOMIC DNA]</scope>
    <source>
        <strain evidence="2 3">NSJ-37</strain>
    </source>
</reference>
<keyword evidence="1" id="KW-0472">Membrane</keyword>
<evidence type="ECO:0000256" key="1">
    <source>
        <dbReference type="SAM" id="Phobius"/>
    </source>
</evidence>
<comment type="caution">
    <text evidence="2">The sequence shown here is derived from an EMBL/GenBank/DDBJ whole genome shotgun (WGS) entry which is preliminary data.</text>
</comment>
<gene>
    <name evidence="2" type="ORF">H8704_02740</name>
</gene>
<accession>A0ABR7MYT7</accession>
<sequence>MKDQSKKTLSNTSISVFLFVAAGLSLGCITAFLLRSGIYAYIFHLYQTLLSQLQTLEIDRQDFFLLAIRRTLKYFLLLWFFSFTNVWKYYYRLFSIYIGFQHGLLLAFCVQLDGLWGLAGYFCFLLPQAFLVIPAFLICINHCDHIHSQLHSITISKHSLILCEFPFFFVSTLFLILGCLLEACANPALLRLYFR</sequence>
<feature type="transmembrane region" description="Helical" evidence="1">
    <location>
        <begin position="63"/>
        <end position="81"/>
    </location>
</feature>
<feature type="transmembrane region" description="Helical" evidence="1">
    <location>
        <begin position="118"/>
        <end position="140"/>
    </location>
</feature>
<keyword evidence="1" id="KW-1133">Transmembrane helix</keyword>
<protein>
    <recommendedName>
        <fullName evidence="4">Stage II sporulation protein M</fullName>
    </recommendedName>
</protein>
<feature type="transmembrane region" description="Helical" evidence="1">
    <location>
        <begin position="93"/>
        <end position="112"/>
    </location>
</feature>
<dbReference type="PROSITE" id="PS51257">
    <property type="entry name" value="PROKAR_LIPOPROTEIN"/>
    <property type="match status" value="1"/>
</dbReference>
<keyword evidence="1" id="KW-0812">Transmembrane</keyword>
<keyword evidence="3" id="KW-1185">Reference proteome</keyword>
<evidence type="ECO:0008006" key="4">
    <source>
        <dbReference type="Google" id="ProtNLM"/>
    </source>
</evidence>
<dbReference type="EMBL" id="JACRSX010000002">
    <property type="protein sequence ID" value="MBC8561554.1"/>
    <property type="molecule type" value="Genomic_DNA"/>
</dbReference>
<dbReference type="Proteomes" id="UP000606193">
    <property type="component" value="Unassembled WGS sequence"/>
</dbReference>
<dbReference type="RefSeq" id="WP_249297225.1">
    <property type="nucleotide sequence ID" value="NZ_JACRSX010000002.1"/>
</dbReference>
<evidence type="ECO:0000313" key="2">
    <source>
        <dbReference type="EMBL" id="MBC8561554.1"/>
    </source>
</evidence>
<name>A0ABR7MYT7_9FIRM</name>
<feature type="transmembrane region" description="Helical" evidence="1">
    <location>
        <begin position="161"/>
        <end position="189"/>
    </location>
</feature>